<name>A0A3S9VUS5_9BACT</name>
<sequence length="513" mass="58621">MKKVNILILVTCGLLLSACTDWLDVSPEDTVEEEDLFKEATGFQNALNGVYQQMASTSLYGRELTFGLIDAMGQVYRIYGENKTWSSCISQYHYYYHGTKFAYDANKDIKNAIESIWAKGYNTIANCNNIINHVDDLKTEDFRGGEVERQMIKGEALAARALMHFDLLRLFAPALVSNPTSIYIPYVTEFPYYGGQVALSVEETLKKIEADLLMAKGMIMAYDTLDLAHRKALGAQYRFDSYALSSSEDGSKVISLPFYHYRGYRINAMAVTGLLARVYSYWGGEKLAIAAKNAQEVVDFKWTREGDLALNYTENGWDGRLDYDRKCTQDLIFCLSYPLLQQDYSDYSLSTSNSCLSLAKYDEVWNYDLADGGDFRLKFIKTIDGFYPVSMPLKNIRPNSDKELVSQIEDMVPMMRLSEMHFILAEYYASIKNFEQAAYYLKQVREGRNCKGDVSLGIVDMATFKARLLGEVRREFFQEGQTFFYYKKYGESLRSGMKPESFVFPKPDSENIN</sequence>
<evidence type="ECO:0000313" key="3">
    <source>
        <dbReference type="EMBL" id="AZS30229.1"/>
    </source>
</evidence>
<dbReference type="InterPro" id="IPR011990">
    <property type="entry name" value="TPR-like_helical_dom_sf"/>
</dbReference>
<dbReference type="Gene3D" id="1.25.40.900">
    <property type="match status" value="1"/>
</dbReference>
<organism evidence="3 4">
    <name type="scientific">Butyricimonas faecalis</name>
    <dbReference type="NCBI Taxonomy" id="2093856"/>
    <lineage>
        <taxon>Bacteria</taxon>
        <taxon>Pseudomonadati</taxon>
        <taxon>Bacteroidota</taxon>
        <taxon>Bacteroidia</taxon>
        <taxon>Bacteroidales</taxon>
        <taxon>Odoribacteraceae</taxon>
        <taxon>Butyricimonas</taxon>
    </lineage>
</organism>
<gene>
    <name evidence="3" type="ORF">D8S85_12200</name>
</gene>
<feature type="domain" description="SusD-like N-terminal" evidence="2">
    <location>
        <begin position="21"/>
        <end position="219"/>
    </location>
</feature>
<dbReference type="OrthoDB" id="1100079at2"/>
<dbReference type="SUPFAM" id="SSF48452">
    <property type="entry name" value="TPR-like"/>
    <property type="match status" value="1"/>
</dbReference>
<dbReference type="PROSITE" id="PS51257">
    <property type="entry name" value="PROKAR_LIPOPROTEIN"/>
    <property type="match status" value="1"/>
</dbReference>
<protein>
    <submittedName>
        <fullName evidence="3">RagB/SusD family nutrient uptake outer membrane protein</fullName>
    </submittedName>
</protein>
<dbReference type="InterPro" id="IPR033985">
    <property type="entry name" value="SusD-like_N"/>
</dbReference>
<reference evidence="3 4" key="1">
    <citation type="submission" date="2018-10" db="EMBL/GenBank/DDBJ databases">
        <title>Butyricimonas faecalis sp. nov., isolated from human faeces and emended description of the genus Butyricimonas.</title>
        <authorList>
            <person name="Le Roy T."/>
            <person name="Van der Smissen P."/>
            <person name="Paquot A."/>
            <person name="Delzenne N."/>
            <person name="Muccioli G."/>
            <person name="Collet J.-F."/>
            <person name="Cani P.D."/>
        </authorList>
    </citation>
    <scope>NUCLEOTIDE SEQUENCE [LARGE SCALE GENOMIC DNA]</scope>
    <source>
        <strain evidence="3 4">H184</strain>
    </source>
</reference>
<dbReference type="EMBL" id="CP032819">
    <property type="protein sequence ID" value="AZS30229.1"/>
    <property type="molecule type" value="Genomic_DNA"/>
</dbReference>
<dbReference type="KEGG" id="buy:D8S85_12200"/>
<proteinExistence type="predicted"/>
<accession>A0A3S9VUS5</accession>
<evidence type="ECO:0000313" key="4">
    <source>
        <dbReference type="Proteomes" id="UP000270673"/>
    </source>
</evidence>
<feature type="chain" id="PRO_5019442421" evidence="1">
    <location>
        <begin position="24"/>
        <end position="513"/>
    </location>
</feature>
<dbReference type="GO" id="GO:0009279">
    <property type="term" value="C:cell outer membrane"/>
    <property type="evidence" value="ECO:0007669"/>
    <property type="project" value="UniProtKB-SubCell"/>
</dbReference>
<keyword evidence="4" id="KW-1185">Reference proteome</keyword>
<dbReference type="RefSeq" id="WP_106480875.1">
    <property type="nucleotide sequence ID" value="NZ_CP032819.1"/>
</dbReference>
<evidence type="ECO:0000256" key="1">
    <source>
        <dbReference type="SAM" id="SignalP"/>
    </source>
</evidence>
<dbReference type="Proteomes" id="UP000270673">
    <property type="component" value="Chromosome"/>
</dbReference>
<dbReference type="Gene3D" id="1.25.40.390">
    <property type="match status" value="1"/>
</dbReference>
<keyword evidence="1" id="KW-0732">Signal</keyword>
<dbReference type="Pfam" id="PF14322">
    <property type="entry name" value="SusD-like_3"/>
    <property type="match status" value="1"/>
</dbReference>
<dbReference type="AlphaFoldDB" id="A0A3S9VUS5"/>
<evidence type="ECO:0000259" key="2">
    <source>
        <dbReference type="Pfam" id="PF14322"/>
    </source>
</evidence>
<feature type="signal peptide" evidence="1">
    <location>
        <begin position="1"/>
        <end position="23"/>
    </location>
</feature>